<dbReference type="PANTHER" id="PTHR43221">
    <property type="entry name" value="PROTEASE HTPX"/>
    <property type="match status" value="1"/>
</dbReference>
<gene>
    <name evidence="13" type="ORF">OB960_14915</name>
</gene>
<keyword evidence="2" id="KW-1003">Cell membrane</keyword>
<keyword evidence="7" id="KW-0862">Zinc</keyword>
<comment type="caution">
    <text evidence="13">The sequence shown here is derived from an EMBL/GenBank/DDBJ whole genome shotgun (WGS) entry which is preliminary data.</text>
</comment>
<organism evidence="13 14">
    <name type="scientific">Natronoglomus mannanivorans</name>
    <dbReference type="NCBI Taxonomy" id="2979990"/>
    <lineage>
        <taxon>Archaea</taxon>
        <taxon>Methanobacteriati</taxon>
        <taxon>Methanobacteriota</taxon>
        <taxon>Stenosarchaea group</taxon>
        <taxon>Halobacteria</taxon>
        <taxon>Halobacteriales</taxon>
        <taxon>Natrialbaceae</taxon>
        <taxon>Natronoglomus</taxon>
    </lineage>
</organism>
<sequence>MASSTNVTGILRTVGARLATVPVALATLALVSLVFFVLSSTLFGLDWGLLISGLVALALLTIVGYTSVATDWSLTLAAAGYLFVLACLSSAFVLALWLIVLVTSTIVVSLGLALSIATFVAFGVTTGLTLTLLAAIRYLGPSADWTLTLRMATAVCMLALVTIGFLATLWSLVFVLALFVTVSLSLSVALATVGTTALAIYVCYLEYTQVSSIEERTDATPVTPEEYPQLYALTTRIASQLDVPTPTIAIAERRTPEAMVVGFRPSTTHLVLSHGTIAALDADELEAVVAHELAHVANRDSIVMTVVSLPVVLADGLRARARGEASWLRQRTSDNTAADTGDSWSDGELTEAEIFGENGEWLVYPDSTAADEDGDEETDNSLPVVVVTTVTVAVSRVIIAVLSRARETAADRTAAEVTGSPSALAWALRTLDEQIDRTPRADLREVADVSALSILPVDPVEVDVVMLGPEGDVTPSYWSIRRPIQRLKHRLLRTHPPTERRLEELAALEGRFERERETT</sequence>
<dbReference type="Pfam" id="PF01435">
    <property type="entry name" value="Peptidase_M48"/>
    <property type="match status" value="1"/>
</dbReference>
<feature type="transmembrane region" description="Helical" evidence="11">
    <location>
        <begin position="49"/>
        <end position="68"/>
    </location>
</feature>
<evidence type="ECO:0000256" key="8">
    <source>
        <dbReference type="ARBA" id="ARBA00022989"/>
    </source>
</evidence>
<dbReference type="GO" id="GO:0046872">
    <property type="term" value="F:metal ion binding"/>
    <property type="evidence" value="ECO:0007669"/>
    <property type="project" value="UniProtKB-KW"/>
</dbReference>
<evidence type="ECO:0000256" key="6">
    <source>
        <dbReference type="ARBA" id="ARBA00022801"/>
    </source>
</evidence>
<evidence type="ECO:0000256" key="1">
    <source>
        <dbReference type="ARBA" id="ARBA00001947"/>
    </source>
</evidence>
<keyword evidence="9 13" id="KW-0482">Metalloprotease</keyword>
<keyword evidence="8 11" id="KW-1133">Transmembrane helix</keyword>
<keyword evidence="10 11" id="KW-0472">Membrane</keyword>
<evidence type="ECO:0000259" key="12">
    <source>
        <dbReference type="Pfam" id="PF01435"/>
    </source>
</evidence>
<feature type="transmembrane region" description="Helical" evidence="11">
    <location>
        <begin position="80"/>
        <end position="100"/>
    </location>
</feature>
<dbReference type="PANTHER" id="PTHR43221:SF2">
    <property type="entry name" value="PROTEASE HTPX HOMOLOG"/>
    <property type="match status" value="1"/>
</dbReference>
<evidence type="ECO:0000313" key="14">
    <source>
        <dbReference type="Proteomes" id="UP001321018"/>
    </source>
</evidence>
<evidence type="ECO:0000256" key="7">
    <source>
        <dbReference type="ARBA" id="ARBA00022833"/>
    </source>
</evidence>
<dbReference type="InterPro" id="IPR050083">
    <property type="entry name" value="HtpX_protease"/>
</dbReference>
<evidence type="ECO:0000313" key="13">
    <source>
        <dbReference type="EMBL" id="MCU4742685.1"/>
    </source>
</evidence>
<evidence type="ECO:0000256" key="2">
    <source>
        <dbReference type="ARBA" id="ARBA00022475"/>
    </source>
</evidence>
<evidence type="ECO:0000256" key="10">
    <source>
        <dbReference type="ARBA" id="ARBA00023136"/>
    </source>
</evidence>
<evidence type="ECO:0000256" key="4">
    <source>
        <dbReference type="ARBA" id="ARBA00022692"/>
    </source>
</evidence>
<evidence type="ECO:0000256" key="5">
    <source>
        <dbReference type="ARBA" id="ARBA00022723"/>
    </source>
</evidence>
<comment type="cofactor">
    <cofactor evidence="1">
        <name>Zn(2+)</name>
        <dbReference type="ChEBI" id="CHEBI:29105"/>
    </cofactor>
</comment>
<dbReference type="GO" id="GO:0006508">
    <property type="term" value="P:proteolysis"/>
    <property type="evidence" value="ECO:0007669"/>
    <property type="project" value="UniProtKB-KW"/>
</dbReference>
<keyword evidence="5" id="KW-0479">Metal-binding</keyword>
<feature type="transmembrane region" description="Helical" evidence="11">
    <location>
        <begin position="151"/>
        <end position="180"/>
    </location>
</feature>
<proteinExistence type="predicted"/>
<dbReference type="EC" id="3.4.24.-" evidence="13"/>
<feature type="transmembrane region" description="Helical" evidence="11">
    <location>
        <begin position="186"/>
        <end position="207"/>
    </location>
</feature>
<keyword evidence="6 13" id="KW-0378">Hydrolase</keyword>
<keyword evidence="4 11" id="KW-0812">Transmembrane</keyword>
<dbReference type="EMBL" id="JAOPKA010000010">
    <property type="protein sequence ID" value="MCU4742685.1"/>
    <property type="molecule type" value="Genomic_DNA"/>
</dbReference>
<reference evidence="13" key="1">
    <citation type="submission" date="2022-09" db="EMBL/GenBank/DDBJ databases">
        <title>Enrichment on poylsaccharides allowed isolation of novel metabolic and taxonomic groups of Haloarchaea.</title>
        <authorList>
            <person name="Sorokin D.Y."/>
            <person name="Elcheninov A.G."/>
            <person name="Khizhniak T.V."/>
            <person name="Kolganova T.V."/>
            <person name="Kublanov I.V."/>
        </authorList>
    </citation>
    <scope>NUCLEOTIDE SEQUENCE</scope>
    <source>
        <strain evidence="13">AArc-xg1-1</strain>
    </source>
</reference>
<name>A0AAP3E2R7_9EURY</name>
<keyword evidence="3" id="KW-0645">Protease</keyword>
<evidence type="ECO:0000256" key="9">
    <source>
        <dbReference type="ARBA" id="ARBA00023049"/>
    </source>
</evidence>
<dbReference type="Gene3D" id="3.30.2010.10">
    <property type="entry name" value="Metalloproteases ('zincins'), catalytic domain"/>
    <property type="match status" value="1"/>
</dbReference>
<feature type="domain" description="Peptidase M48" evidence="12">
    <location>
        <begin position="227"/>
        <end position="507"/>
    </location>
</feature>
<dbReference type="AlphaFoldDB" id="A0AAP3E2R7"/>
<dbReference type="InterPro" id="IPR001915">
    <property type="entry name" value="Peptidase_M48"/>
</dbReference>
<accession>A0AAP3E2R7</accession>
<evidence type="ECO:0000256" key="3">
    <source>
        <dbReference type="ARBA" id="ARBA00022670"/>
    </source>
</evidence>
<evidence type="ECO:0000256" key="11">
    <source>
        <dbReference type="SAM" id="Phobius"/>
    </source>
</evidence>
<dbReference type="Proteomes" id="UP001321018">
    <property type="component" value="Unassembled WGS sequence"/>
</dbReference>
<feature type="transmembrane region" description="Helical" evidence="11">
    <location>
        <begin position="21"/>
        <end position="43"/>
    </location>
</feature>
<dbReference type="RefSeq" id="WP_338004509.1">
    <property type="nucleotide sequence ID" value="NZ_JAOPKA010000010.1"/>
</dbReference>
<feature type="transmembrane region" description="Helical" evidence="11">
    <location>
        <begin position="106"/>
        <end position="139"/>
    </location>
</feature>
<protein>
    <submittedName>
        <fullName evidence="13">M48 family metalloprotease</fullName>
        <ecNumber evidence="13">3.4.24.-</ecNumber>
    </submittedName>
</protein>
<dbReference type="GO" id="GO:0004222">
    <property type="term" value="F:metalloendopeptidase activity"/>
    <property type="evidence" value="ECO:0007669"/>
    <property type="project" value="InterPro"/>
</dbReference>